<keyword evidence="5" id="KW-1185">Reference proteome</keyword>
<feature type="domain" description="DUF1206" evidence="3">
    <location>
        <begin position="144"/>
        <end position="210"/>
    </location>
</feature>
<dbReference type="Pfam" id="PF06724">
    <property type="entry name" value="DUF1206"/>
    <property type="match status" value="3"/>
</dbReference>
<organism evidence="4 5">
    <name type="scientific">Catenulispora yoronensis</name>
    <dbReference type="NCBI Taxonomy" id="450799"/>
    <lineage>
        <taxon>Bacteria</taxon>
        <taxon>Bacillati</taxon>
        <taxon>Actinomycetota</taxon>
        <taxon>Actinomycetes</taxon>
        <taxon>Catenulisporales</taxon>
        <taxon>Catenulisporaceae</taxon>
        <taxon>Catenulispora</taxon>
    </lineage>
</organism>
<feature type="transmembrane region" description="Helical" evidence="2">
    <location>
        <begin position="232"/>
        <end position="261"/>
    </location>
</feature>
<feature type="transmembrane region" description="Helical" evidence="2">
    <location>
        <begin position="190"/>
        <end position="211"/>
    </location>
</feature>
<feature type="transmembrane region" description="Helical" evidence="2">
    <location>
        <begin position="64"/>
        <end position="83"/>
    </location>
</feature>
<evidence type="ECO:0000313" key="5">
    <source>
        <dbReference type="Proteomes" id="UP001500751"/>
    </source>
</evidence>
<feature type="transmembrane region" description="Helical" evidence="2">
    <location>
        <begin position="104"/>
        <end position="125"/>
    </location>
</feature>
<sequence>MSTGSRATWHFGRLARRSRGGRGGRSAASTGSAGRATSRSTASTDSESDSPPEQALITLGRAGFAARGLVYLVVGWIALMIALDHRANEADRTGALELIAGKPFGLVVLWFLVVGFAGMALWRAMMGLRPNLPDKEGAGSRLASAGKAVLYTVAAYTTARFALTGHASGSTNQQSTDFTSGLMQHTGGRWLVGAVGAGFVIGGALFVKRGLQKRFAKELRTGSLSASGRRRVLALGMVGNVARGVVAAGAGVFLIDAAITFDPARARGVDGTLRALASAPLGPVLLVLMALGLAAFGAYSFCEARWRRL</sequence>
<dbReference type="Proteomes" id="UP001500751">
    <property type="component" value="Unassembled WGS sequence"/>
</dbReference>
<gene>
    <name evidence="4" type="ORF">GCM10009839_66360</name>
</gene>
<comment type="caution">
    <text evidence="4">The sequence shown here is derived from an EMBL/GenBank/DDBJ whole genome shotgun (WGS) entry which is preliminary data.</text>
</comment>
<feature type="domain" description="DUF1206" evidence="3">
    <location>
        <begin position="62"/>
        <end position="128"/>
    </location>
</feature>
<feature type="transmembrane region" description="Helical" evidence="2">
    <location>
        <begin position="281"/>
        <end position="302"/>
    </location>
</feature>
<evidence type="ECO:0000256" key="1">
    <source>
        <dbReference type="SAM" id="MobiDB-lite"/>
    </source>
</evidence>
<keyword evidence="2" id="KW-1133">Transmembrane helix</keyword>
<evidence type="ECO:0000259" key="3">
    <source>
        <dbReference type="Pfam" id="PF06724"/>
    </source>
</evidence>
<evidence type="ECO:0000256" key="2">
    <source>
        <dbReference type="SAM" id="Phobius"/>
    </source>
</evidence>
<feature type="domain" description="DUF1206" evidence="3">
    <location>
        <begin position="238"/>
        <end position="307"/>
    </location>
</feature>
<feature type="region of interest" description="Disordered" evidence="1">
    <location>
        <begin position="1"/>
        <end position="52"/>
    </location>
</feature>
<dbReference type="EMBL" id="BAAAQN010000049">
    <property type="protein sequence ID" value="GAA2050564.1"/>
    <property type="molecule type" value="Genomic_DNA"/>
</dbReference>
<proteinExistence type="predicted"/>
<protein>
    <submittedName>
        <fullName evidence="4">DUF1206 domain-containing protein</fullName>
    </submittedName>
</protein>
<accession>A0ABP5GQN4</accession>
<feature type="compositionally biased region" description="Low complexity" evidence="1">
    <location>
        <begin position="25"/>
        <end position="44"/>
    </location>
</feature>
<keyword evidence="2" id="KW-0812">Transmembrane</keyword>
<dbReference type="InterPro" id="IPR009597">
    <property type="entry name" value="DUF1206"/>
</dbReference>
<keyword evidence="2" id="KW-0472">Membrane</keyword>
<name>A0ABP5GQN4_9ACTN</name>
<evidence type="ECO:0000313" key="4">
    <source>
        <dbReference type="EMBL" id="GAA2050564.1"/>
    </source>
</evidence>
<reference evidence="5" key="1">
    <citation type="journal article" date="2019" name="Int. J. Syst. Evol. Microbiol.">
        <title>The Global Catalogue of Microorganisms (GCM) 10K type strain sequencing project: providing services to taxonomists for standard genome sequencing and annotation.</title>
        <authorList>
            <consortium name="The Broad Institute Genomics Platform"/>
            <consortium name="The Broad Institute Genome Sequencing Center for Infectious Disease"/>
            <person name="Wu L."/>
            <person name="Ma J."/>
        </authorList>
    </citation>
    <scope>NUCLEOTIDE SEQUENCE [LARGE SCALE GENOMIC DNA]</scope>
    <source>
        <strain evidence="5">JCM 16014</strain>
    </source>
</reference>
<feature type="compositionally biased region" description="Basic residues" evidence="1">
    <location>
        <begin position="13"/>
        <end position="22"/>
    </location>
</feature>
<dbReference type="RefSeq" id="WP_344669644.1">
    <property type="nucleotide sequence ID" value="NZ_BAAAQN010000049.1"/>
</dbReference>